<gene>
    <name evidence="1" type="ORF">A2118_04005</name>
</gene>
<sequence>MMKYKRLDWEYCEYGCKGYAISFGTVHYWLFWDIHEDGKYHLYKGHGFTLSDPIGSYDSFDDADHATREHVRPLFGDTGAQR</sequence>
<evidence type="ECO:0000313" key="1">
    <source>
        <dbReference type="EMBL" id="OGG40548.1"/>
    </source>
</evidence>
<reference evidence="1 2" key="1">
    <citation type="journal article" date="2016" name="Nat. Commun.">
        <title>Thousands of microbial genomes shed light on interconnected biogeochemical processes in an aquifer system.</title>
        <authorList>
            <person name="Anantharaman K."/>
            <person name="Brown C.T."/>
            <person name="Hug L.A."/>
            <person name="Sharon I."/>
            <person name="Castelle C.J."/>
            <person name="Probst A.J."/>
            <person name="Thomas B.C."/>
            <person name="Singh A."/>
            <person name="Wilkins M.J."/>
            <person name="Karaoz U."/>
            <person name="Brodie E.L."/>
            <person name="Williams K.H."/>
            <person name="Hubbard S.S."/>
            <person name="Banfield J.F."/>
        </authorList>
    </citation>
    <scope>NUCLEOTIDE SEQUENCE [LARGE SCALE GENOMIC DNA]</scope>
</reference>
<dbReference type="AlphaFoldDB" id="A0A1F6BUP4"/>
<comment type="caution">
    <text evidence="1">The sequence shown here is derived from an EMBL/GenBank/DDBJ whole genome shotgun (WGS) entry which is preliminary data.</text>
</comment>
<evidence type="ECO:0000313" key="2">
    <source>
        <dbReference type="Proteomes" id="UP000179014"/>
    </source>
</evidence>
<organism evidence="1 2">
    <name type="scientific">Candidatus Kaiserbacteria bacterium GWA2_50_9</name>
    <dbReference type="NCBI Taxonomy" id="1798474"/>
    <lineage>
        <taxon>Bacteria</taxon>
        <taxon>Candidatus Kaiseribacteriota</taxon>
    </lineage>
</organism>
<dbReference type="EMBL" id="MFKN01000029">
    <property type="protein sequence ID" value="OGG40548.1"/>
    <property type="molecule type" value="Genomic_DNA"/>
</dbReference>
<proteinExistence type="predicted"/>
<dbReference type="Proteomes" id="UP000179014">
    <property type="component" value="Unassembled WGS sequence"/>
</dbReference>
<protein>
    <submittedName>
        <fullName evidence="1">Uncharacterized protein</fullName>
    </submittedName>
</protein>
<name>A0A1F6BUP4_9BACT</name>
<accession>A0A1F6BUP4</accession>
<dbReference type="STRING" id="1798474.A2118_04005"/>